<gene>
    <name evidence="4" type="ORF">NEZAVI_LOCUS8757</name>
</gene>
<dbReference type="FunFam" id="3.15.10.30:FF:000001">
    <property type="entry name" value="Takeout-like protein 1"/>
    <property type="match status" value="1"/>
</dbReference>
<name>A0A9P0HCJ9_NEZVI</name>
<proteinExistence type="inferred from homology"/>
<dbReference type="EMBL" id="OV725080">
    <property type="protein sequence ID" value="CAH1399276.1"/>
    <property type="molecule type" value="Genomic_DNA"/>
</dbReference>
<dbReference type="InterPro" id="IPR038606">
    <property type="entry name" value="To_sf"/>
</dbReference>
<reference evidence="4" key="1">
    <citation type="submission" date="2022-01" db="EMBL/GenBank/DDBJ databases">
        <authorList>
            <person name="King R."/>
        </authorList>
    </citation>
    <scope>NUCLEOTIDE SEQUENCE</scope>
</reference>
<evidence type="ECO:0000256" key="3">
    <source>
        <dbReference type="ARBA" id="ARBA00060902"/>
    </source>
</evidence>
<evidence type="ECO:0000256" key="2">
    <source>
        <dbReference type="ARBA" id="ARBA00023108"/>
    </source>
</evidence>
<evidence type="ECO:0008006" key="6">
    <source>
        <dbReference type="Google" id="ProtNLM"/>
    </source>
</evidence>
<dbReference type="OrthoDB" id="8185598at2759"/>
<comment type="similarity">
    <text evidence="3">Belongs to the TO family.</text>
</comment>
<evidence type="ECO:0000313" key="5">
    <source>
        <dbReference type="Proteomes" id="UP001152798"/>
    </source>
</evidence>
<dbReference type="AlphaFoldDB" id="A0A9P0HCJ9"/>
<protein>
    <recommendedName>
        <fullName evidence="6">Protein takeout</fullName>
    </recommendedName>
</protein>
<organism evidence="4 5">
    <name type="scientific">Nezara viridula</name>
    <name type="common">Southern green stink bug</name>
    <name type="synonym">Cimex viridulus</name>
    <dbReference type="NCBI Taxonomy" id="85310"/>
    <lineage>
        <taxon>Eukaryota</taxon>
        <taxon>Metazoa</taxon>
        <taxon>Ecdysozoa</taxon>
        <taxon>Arthropoda</taxon>
        <taxon>Hexapoda</taxon>
        <taxon>Insecta</taxon>
        <taxon>Pterygota</taxon>
        <taxon>Neoptera</taxon>
        <taxon>Paraneoptera</taxon>
        <taxon>Hemiptera</taxon>
        <taxon>Heteroptera</taxon>
        <taxon>Panheteroptera</taxon>
        <taxon>Pentatomomorpha</taxon>
        <taxon>Pentatomoidea</taxon>
        <taxon>Pentatomidae</taxon>
        <taxon>Pentatominae</taxon>
        <taxon>Nezara</taxon>
    </lineage>
</organism>
<dbReference type="GO" id="GO:0005615">
    <property type="term" value="C:extracellular space"/>
    <property type="evidence" value="ECO:0007669"/>
    <property type="project" value="TreeGrafter"/>
</dbReference>
<dbReference type="PANTHER" id="PTHR11008">
    <property type="entry name" value="PROTEIN TAKEOUT-LIKE PROTEIN"/>
    <property type="match status" value="1"/>
</dbReference>
<dbReference type="Pfam" id="PF06585">
    <property type="entry name" value="JHBP"/>
    <property type="match status" value="1"/>
</dbReference>
<evidence type="ECO:0000313" key="4">
    <source>
        <dbReference type="EMBL" id="CAH1399276.1"/>
    </source>
</evidence>
<dbReference type="GO" id="GO:0007623">
    <property type="term" value="P:circadian rhythm"/>
    <property type="evidence" value="ECO:0007669"/>
    <property type="project" value="UniProtKB-ARBA"/>
</dbReference>
<dbReference type="InterPro" id="IPR010562">
    <property type="entry name" value="Haemolymph_juvenile_hormone-bd"/>
</dbReference>
<sequence length="296" mass="33538">MNICRRLAMKEQRLASWSDSSKLRTHDFRGESPARTYFAPGSYLNRGYGTASIIRLYLIGIINENIMSSEWLKTPCKRKDPNLNECIRSTFQGMFPYMAKGIPEVNIPRFEPLFIEKIGITKGHGAVTLTGNFNSLYAHGPSNTTAVSCLFDIEQGRFNIGLHIPMITTESQYNLKGNILLLPLIGVGNAKLILRNVTTEVYMKVSFPKVQGEEVMRVDGMRVEFRMANCRVHLDNLFNGNKVLGHTVNNFLNKNALEVVEELKENIGENLAVVFKKIMNDAFTRIPTKFWIPNDD</sequence>
<accession>A0A9P0HCJ9</accession>
<dbReference type="SMART" id="SM00700">
    <property type="entry name" value="JHBP"/>
    <property type="match status" value="1"/>
</dbReference>
<keyword evidence="5" id="KW-1185">Reference proteome</keyword>
<dbReference type="PANTHER" id="PTHR11008:SF33">
    <property type="entry name" value="PROTEIN TAKEOUT"/>
    <property type="match status" value="1"/>
</dbReference>
<keyword evidence="2" id="KW-0090">Biological rhythms</keyword>
<dbReference type="Proteomes" id="UP001152798">
    <property type="component" value="Chromosome 4"/>
</dbReference>
<keyword evidence="1" id="KW-0732">Signal</keyword>
<evidence type="ECO:0000256" key="1">
    <source>
        <dbReference type="ARBA" id="ARBA00022729"/>
    </source>
</evidence>
<dbReference type="Gene3D" id="3.15.10.30">
    <property type="entry name" value="Haemolymph juvenile hormone binding protein"/>
    <property type="match status" value="1"/>
</dbReference>